<dbReference type="RefSeq" id="XP_040703756.1">
    <property type="nucleotide sequence ID" value="XM_040852070.1"/>
</dbReference>
<dbReference type="EMBL" id="KV878585">
    <property type="protein sequence ID" value="OJJ59950.1"/>
    <property type="molecule type" value="Genomic_DNA"/>
</dbReference>
<evidence type="ECO:0000313" key="3">
    <source>
        <dbReference type="EMBL" id="OJJ59950.1"/>
    </source>
</evidence>
<feature type="domain" description="Bacteriophage T5 Orf172 DNA-binding" evidence="2">
    <location>
        <begin position="115"/>
        <end position="207"/>
    </location>
</feature>
<evidence type="ECO:0000256" key="1">
    <source>
        <dbReference type="SAM" id="MobiDB-lite"/>
    </source>
</evidence>
<feature type="compositionally biased region" description="Polar residues" evidence="1">
    <location>
        <begin position="243"/>
        <end position="255"/>
    </location>
</feature>
<organism evidence="3 4">
    <name type="scientific">Aspergillus sydowii CBS 593.65</name>
    <dbReference type="NCBI Taxonomy" id="1036612"/>
    <lineage>
        <taxon>Eukaryota</taxon>
        <taxon>Fungi</taxon>
        <taxon>Dikarya</taxon>
        <taxon>Ascomycota</taxon>
        <taxon>Pezizomycotina</taxon>
        <taxon>Eurotiomycetes</taxon>
        <taxon>Eurotiomycetidae</taxon>
        <taxon>Eurotiales</taxon>
        <taxon>Aspergillaceae</taxon>
        <taxon>Aspergillus</taxon>
        <taxon>Aspergillus subgen. Nidulantes</taxon>
    </lineage>
</organism>
<name>A0A1L9TKL4_9EURO</name>
<evidence type="ECO:0000259" key="2">
    <source>
        <dbReference type="Pfam" id="PF10544"/>
    </source>
</evidence>
<feature type="region of interest" description="Disordered" evidence="1">
    <location>
        <begin position="23"/>
        <end position="46"/>
    </location>
</feature>
<dbReference type="STRING" id="1036612.A0A1L9TKL4"/>
<accession>A0A1L9TKL4</accession>
<dbReference type="AlphaFoldDB" id="A0A1L9TKL4"/>
<dbReference type="InterPro" id="IPR018306">
    <property type="entry name" value="Phage_T5_Orf172_DNA-bd"/>
</dbReference>
<keyword evidence="4" id="KW-1185">Reference proteome</keyword>
<reference evidence="4" key="1">
    <citation type="journal article" date="2017" name="Genome Biol.">
        <title>Comparative genomics reveals high biological diversity and specific adaptations in the industrially and medically important fungal genus Aspergillus.</title>
        <authorList>
            <person name="de Vries R.P."/>
            <person name="Riley R."/>
            <person name="Wiebenga A."/>
            <person name="Aguilar-Osorio G."/>
            <person name="Amillis S."/>
            <person name="Uchima C.A."/>
            <person name="Anderluh G."/>
            <person name="Asadollahi M."/>
            <person name="Askin M."/>
            <person name="Barry K."/>
            <person name="Battaglia E."/>
            <person name="Bayram O."/>
            <person name="Benocci T."/>
            <person name="Braus-Stromeyer S.A."/>
            <person name="Caldana C."/>
            <person name="Canovas D."/>
            <person name="Cerqueira G.C."/>
            <person name="Chen F."/>
            <person name="Chen W."/>
            <person name="Choi C."/>
            <person name="Clum A."/>
            <person name="Dos Santos R.A."/>
            <person name="Damasio A.R."/>
            <person name="Diallinas G."/>
            <person name="Emri T."/>
            <person name="Fekete E."/>
            <person name="Flipphi M."/>
            <person name="Freyberg S."/>
            <person name="Gallo A."/>
            <person name="Gournas C."/>
            <person name="Habgood R."/>
            <person name="Hainaut M."/>
            <person name="Harispe M.L."/>
            <person name="Henrissat B."/>
            <person name="Hilden K.S."/>
            <person name="Hope R."/>
            <person name="Hossain A."/>
            <person name="Karabika E."/>
            <person name="Karaffa L."/>
            <person name="Karanyi Z."/>
            <person name="Krasevec N."/>
            <person name="Kuo A."/>
            <person name="Kusch H."/>
            <person name="LaButti K."/>
            <person name="Lagendijk E.L."/>
            <person name="Lapidus A."/>
            <person name="Levasseur A."/>
            <person name="Lindquist E."/>
            <person name="Lipzen A."/>
            <person name="Logrieco A.F."/>
            <person name="MacCabe A."/>
            <person name="Maekelae M.R."/>
            <person name="Malavazi I."/>
            <person name="Melin P."/>
            <person name="Meyer V."/>
            <person name="Mielnichuk N."/>
            <person name="Miskei M."/>
            <person name="Molnar A.P."/>
            <person name="Mule G."/>
            <person name="Ngan C.Y."/>
            <person name="Orejas M."/>
            <person name="Orosz E."/>
            <person name="Ouedraogo J.P."/>
            <person name="Overkamp K.M."/>
            <person name="Park H.-S."/>
            <person name="Perrone G."/>
            <person name="Piumi F."/>
            <person name="Punt P.J."/>
            <person name="Ram A.F."/>
            <person name="Ramon A."/>
            <person name="Rauscher S."/>
            <person name="Record E."/>
            <person name="Riano-Pachon D.M."/>
            <person name="Robert V."/>
            <person name="Roehrig J."/>
            <person name="Ruller R."/>
            <person name="Salamov A."/>
            <person name="Salih N.S."/>
            <person name="Samson R.A."/>
            <person name="Sandor E."/>
            <person name="Sanguinetti M."/>
            <person name="Schuetze T."/>
            <person name="Sepcic K."/>
            <person name="Shelest E."/>
            <person name="Sherlock G."/>
            <person name="Sophianopoulou V."/>
            <person name="Squina F.M."/>
            <person name="Sun H."/>
            <person name="Susca A."/>
            <person name="Todd R.B."/>
            <person name="Tsang A."/>
            <person name="Unkles S.E."/>
            <person name="van de Wiele N."/>
            <person name="van Rossen-Uffink D."/>
            <person name="Oliveira J.V."/>
            <person name="Vesth T.C."/>
            <person name="Visser J."/>
            <person name="Yu J.-H."/>
            <person name="Zhou M."/>
            <person name="Andersen M.R."/>
            <person name="Archer D.B."/>
            <person name="Baker S.E."/>
            <person name="Benoit I."/>
            <person name="Brakhage A.A."/>
            <person name="Braus G.H."/>
            <person name="Fischer R."/>
            <person name="Frisvad J.C."/>
            <person name="Goldman G.H."/>
            <person name="Houbraken J."/>
            <person name="Oakley B."/>
            <person name="Pocsi I."/>
            <person name="Scazzocchio C."/>
            <person name="Seiboth B."/>
            <person name="vanKuyk P.A."/>
            <person name="Wortman J."/>
            <person name="Dyer P.S."/>
            <person name="Grigoriev I.V."/>
        </authorList>
    </citation>
    <scope>NUCLEOTIDE SEQUENCE [LARGE SCALE GENOMIC DNA]</scope>
    <source>
        <strain evidence="4">CBS 593.65</strain>
    </source>
</reference>
<dbReference type="Pfam" id="PF10544">
    <property type="entry name" value="T5orf172"/>
    <property type="match status" value="1"/>
</dbReference>
<gene>
    <name evidence="3" type="ORF">ASPSYDRAFT_88840</name>
</gene>
<evidence type="ECO:0000313" key="4">
    <source>
        <dbReference type="Proteomes" id="UP000184356"/>
    </source>
</evidence>
<dbReference type="VEuPathDB" id="FungiDB:ASPSYDRAFT_88840"/>
<protein>
    <recommendedName>
        <fullName evidence="2">Bacteriophage T5 Orf172 DNA-binding domain-containing protein</fullName>
    </recommendedName>
</protein>
<dbReference type="GeneID" id="63768143"/>
<feature type="region of interest" description="Disordered" evidence="1">
    <location>
        <begin position="243"/>
        <end position="303"/>
    </location>
</feature>
<proteinExistence type="predicted"/>
<sequence>MRANPRSELEYFNALPHAACAGPTAGARRQRFESSQPQRRRESSIDFKRYGCQEVEEASGDEKDLTSLLGRGVEHTEEDMLEHMKAVDRKAINYLIGRLEQGQKAKESKRTPSSFLYVFSHHAAKDFYKVGTGNGRMRIRQHECCYPGLVVQCLIFCPNALLFEKVVHAEFSADRYYHMCDSHGTPQKHKEWFKVPLADILNSVTAWSAFSQAWTKWARWHAEKWMSQSNVAAEARYRQDLNYQGPLNTQTPVRQQRSRVESDTDYPSSPPELTPSSGPASPDNGCNDPPTPTPSSRTQRGRYSSLDRVGIVDASQGPTASFTTAATITHDDWEATLAERTPTESGDDFWYPGPNRGCTESTTKANDVKYASFAGVTVPIPPSQQDVSSEDPLNEAERMMRLMFI</sequence>
<dbReference type="OrthoDB" id="4503155at2759"/>
<dbReference type="Proteomes" id="UP000184356">
    <property type="component" value="Unassembled WGS sequence"/>
</dbReference>